<dbReference type="Pfam" id="PF13578">
    <property type="entry name" value="Methyltransf_24"/>
    <property type="match status" value="1"/>
</dbReference>
<protein>
    <recommendedName>
        <fullName evidence="3">Class I SAM-dependent methyltransferase</fullName>
    </recommendedName>
</protein>
<evidence type="ECO:0000313" key="1">
    <source>
        <dbReference type="EMBL" id="GGA88575.1"/>
    </source>
</evidence>
<dbReference type="EMBL" id="BMJC01000001">
    <property type="protein sequence ID" value="GGA88575.1"/>
    <property type="molecule type" value="Genomic_DNA"/>
</dbReference>
<reference evidence="1" key="1">
    <citation type="journal article" date="2014" name="Int. J. Syst. Evol. Microbiol.">
        <title>Complete genome sequence of Corynebacterium casei LMG S-19264T (=DSM 44701T), isolated from a smear-ripened cheese.</title>
        <authorList>
            <consortium name="US DOE Joint Genome Institute (JGI-PGF)"/>
            <person name="Walter F."/>
            <person name="Albersmeier A."/>
            <person name="Kalinowski J."/>
            <person name="Ruckert C."/>
        </authorList>
    </citation>
    <scope>NUCLEOTIDE SEQUENCE</scope>
    <source>
        <strain evidence="1">CGMCC 1.15448</strain>
    </source>
</reference>
<dbReference type="InterPro" id="IPR029063">
    <property type="entry name" value="SAM-dependent_MTases_sf"/>
</dbReference>
<dbReference type="CDD" id="cd02440">
    <property type="entry name" value="AdoMet_MTases"/>
    <property type="match status" value="1"/>
</dbReference>
<reference evidence="1" key="2">
    <citation type="submission" date="2020-09" db="EMBL/GenBank/DDBJ databases">
        <authorList>
            <person name="Sun Q."/>
            <person name="Zhou Y."/>
        </authorList>
    </citation>
    <scope>NUCLEOTIDE SEQUENCE</scope>
    <source>
        <strain evidence="1">CGMCC 1.15448</strain>
    </source>
</reference>
<evidence type="ECO:0008006" key="3">
    <source>
        <dbReference type="Google" id="ProtNLM"/>
    </source>
</evidence>
<name>A0A8J2U9I8_9BACT</name>
<accession>A0A8J2U9I8</accession>
<dbReference type="AlphaFoldDB" id="A0A8J2U9I8"/>
<dbReference type="Gene3D" id="3.40.50.150">
    <property type="entry name" value="Vaccinia Virus protein VP39"/>
    <property type="match status" value="1"/>
</dbReference>
<dbReference type="Proteomes" id="UP000607559">
    <property type="component" value="Unassembled WGS sequence"/>
</dbReference>
<sequence>MLRQRKGQSYLEIGFKDKEAHFDRVNCAYKVSVGRMPGATFHGDSNAFFSRNFEQFDLIFVDGYHTEQQALKDVRNALGCLTPGGIVVIHDCMPPDAWHQRGPEDYVEGTAWNGTVWKAALRLFNELYYRCSLIDMDWGCAVIDTSQHQHPLLRKLPDELSYELHYPLLVEYKIGVSQYLRRLVEVFLHVACMHNWKQVCEEEMQYLHRNGFDRVNLTLLGSDDDRCWVDSLSRELNMRVEVLFQEQDLNNFERPAMLAIESFARRYEGFVLYLHSKGVSNPADVNKAKWRRLMLRELVENWETCILQLPNYDLIGVNWREMPPISHFCGNFWYASTQYLRMLADFRHYYENPRYQLWDRVSSKRLGCEFWIGSCQQAKPKVLSLVCSNVDFCSGEFWRNKN</sequence>
<comment type="caution">
    <text evidence="1">The sequence shown here is derived from an EMBL/GenBank/DDBJ whole genome shotgun (WGS) entry which is preliminary data.</text>
</comment>
<evidence type="ECO:0000313" key="2">
    <source>
        <dbReference type="Proteomes" id="UP000607559"/>
    </source>
</evidence>
<gene>
    <name evidence="1" type="ORF">GCM10011511_09760</name>
</gene>
<organism evidence="1 2">
    <name type="scientific">Puia dinghuensis</name>
    <dbReference type="NCBI Taxonomy" id="1792502"/>
    <lineage>
        <taxon>Bacteria</taxon>
        <taxon>Pseudomonadati</taxon>
        <taxon>Bacteroidota</taxon>
        <taxon>Chitinophagia</taxon>
        <taxon>Chitinophagales</taxon>
        <taxon>Chitinophagaceae</taxon>
        <taxon>Puia</taxon>
    </lineage>
</organism>
<proteinExistence type="predicted"/>
<dbReference type="SUPFAM" id="SSF53335">
    <property type="entry name" value="S-adenosyl-L-methionine-dependent methyltransferases"/>
    <property type="match status" value="1"/>
</dbReference>
<keyword evidence="2" id="KW-1185">Reference proteome</keyword>